<dbReference type="InterPro" id="IPR006119">
    <property type="entry name" value="Resolv_N"/>
</dbReference>
<dbReference type="PROSITE" id="PS51736">
    <property type="entry name" value="RECOMBINASES_3"/>
    <property type="match status" value="1"/>
</dbReference>
<dbReference type="AlphaFoldDB" id="A0A1I6HIL3"/>
<dbReference type="Gene3D" id="3.90.1750.20">
    <property type="entry name" value="Putative Large Serine Recombinase, Chain B, Domain 2"/>
    <property type="match status" value="1"/>
</dbReference>
<evidence type="ECO:0000259" key="1">
    <source>
        <dbReference type="PROSITE" id="PS51736"/>
    </source>
</evidence>
<dbReference type="Proteomes" id="UP000199659">
    <property type="component" value="Unassembled WGS sequence"/>
</dbReference>
<protein>
    <submittedName>
        <fullName evidence="3">Site-specific DNA recombinase</fullName>
    </submittedName>
</protein>
<dbReference type="PANTHER" id="PTHR30461">
    <property type="entry name" value="DNA-INVERTASE FROM LAMBDOID PROPHAGE"/>
    <property type="match status" value="1"/>
</dbReference>
<dbReference type="InterPro" id="IPR036162">
    <property type="entry name" value="Resolvase-like_N_sf"/>
</dbReference>
<dbReference type="InterPro" id="IPR038109">
    <property type="entry name" value="DNA_bind_recomb_sf"/>
</dbReference>
<dbReference type="Gene3D" id="3.40.50.1390">
    <property type="entry name" value="Resolvase, N-terminal catalytic domain"/>
    <property type="match status" value="1"/>
</dbReference>
<gene>
    <name evidence="3" type="ORF">SAMN05661086_00017</name>
</gene>
<dbReference type="SMART" id="SM00857">
    <property type="entry name" value="Resolvase"/>
    <property type="match status" value="1"/>
</dbReference>
<evidence type="ECO:0000313" key="3">
    <source>
        <dbReference type="EMBL" id="SFR54238.1"/>
    </source>
</evidence>
<dbReference type="EMBL" id="FOYZ01000001">
    <property type="protein sequence ID" value="SFR54238.1"/>
    <property type="molecule type" value="Genomic_DNA"/>
</dbReference>
<dbReference type="PANTHER" id="PTHR30461:SF23">
    <property type="entry name" value="DNA RECOMBINASE-RELATED"/>
    <property type="match status" value="1"/>
</dbReference>
<evidence type="ECO:0000313" key="4">
    <source>
        <dbReference type="Proteomes" id="UP000199659"/>
    </source>
</evidence>
<reference evidence="3 4" key="1">
    <citation type="submission" date="2016-10" db="EMBL/GenBank/DDBJ databases">
        <authorList>
            <person name="de Groot N.N."/>
        </authorList>
    </citation>
    <scope>NUCLEOTIDE SEQUENCE [LARGE SCALE GENOMIC DNA]</scope>
    <source>
        <strain evidence="3 4">743A</strain>
    </source>
</reference>
<evidence type="ECO:0000259" key="2">
    <source>
        <dbReference type="PROSITE" id="PS51737"/>
    </source>
</evidence>
<dbReference type="SUPFAM" id="SSF53041">
    <property type="entry name" value="Resolvase-like"/>
    <property type="match status" value="1"/>
</dbReference>
<feature type="domain" description="Resolvase/invertase-type recombinase catalytic" evidence="1">
    <location>
        <begin position="6"/>
        <end position="162"/>
    </location>
</feature>
<keyword evidence="4" id="KW-1185">Reference proteome</keyword>
<dbReference type="Pfam" id="PF00239">
    <property type="entry name" value="Resolvase"/>
    <property type="match status" value="1"/>
</dbReference>
<organism evidence="3 4">
    <name type="scientific">Anaeromicropila populeti</name>
    <dbReference type="NCBI Taxonomy" id="37658"/>
    <lineage>
        <taxon>Bacteria</taxon>
        <taxon>Bacillati</taxon>
        <taxon>Bacillota</taxon>
        <taxon>Clostridia</taxon>
        <taxon>Lachnospirales</taxon>
        <taxon>Lachnospiraceae</taxon>
        <taxon>Anaeromicropila</taxon>
    </lineage>
</organism>
<name>A0A1I6HIL3_9FIRM</name>
<accession>A0A1I6HIL3</accession>
<dbReference type="PROSITE" id="PS51737">
    <property type="entry name" value="RECOMBINASE_DNA_BIND"/>
    <property type="match status" value="1"/>
</dbReference>
<dbReference type="GO" id="GO:0000150">
    <property type="term" value="F:DNA strand exchange activity"/>
    <property type="evidence" value="ECO:0007669"/>
    <property type="project" value="InterPro"/>
</dbReference>
<dbReference type="InterPro" id="IPR050639">
    <property type="entry name" value="SSR_resolvase"/>
</dbReference>
<dbReference type="GO" id="GO:0003677">
    <property type="term" value="F:DNA binding"/>
    <property type="evidence" value="ECO:0007669"/>
    <property type="project" value="InterPro"/>
</dbReference>
<dbReference type="RefSeq" id="WP_177214468.1">
    <property type="nucleotide sequence ID" value="NZ_FOYZ01000001.1"/>
</dbReference>
<dbReference type="STRING" id="37658.SAMN05661086_00017"/>
<dbReference type="Pfam" id="PF07508">
    <property type="entry name" value="Recombinase"/>
    <property type="match status" value="1"/>
</dbReference>
<feature type="domain" description="Recombinase" evidence="2">
    <location>
        <begin position="170"/>
        <end position="311"/>
    </location>
</feature>
<proteinExistence type="predicted"/>
<sequence>MSGKQYVAVYMRISVEDKGFFEESNSITNQRVMIQAFIRSKKEFESEEVIEFYDDGYSGSNFLRPAIQQLFKALKKGEVHTVIVKDFSRFSRDYIELGSYLEQIFPFMGVRFISISDGYDSSCLKENMAGLDVAFKSILADFYCKDISEKVKASLEVKKSSGQYANGSEPFGYYKDSGNRNQLLVQKEEAEVVRDIFLWTEEGKRPGEIAGMLNQKQVPTPAMFKQKRKTPDAPVKTYVWSIQVVQSILKNEVYIGTFIYSKYKVKEIGSKKSRLIEKEKWKRIENHHQAIIDPKVFQKVNSYHLEYTRGNCQEV</sequence>
<dbReference type="InterPro" id="IPR011109">
    <property type="entry name" value="DNA_bind_recombinase_dom"/>
</dbReference>